<sequence>MKEIDTIDKRIRPYLTNEVGLNKWTRHKQELLCVERDIFWNEDGYDERITKNFRVLKLDLDGDNRGGKWLEKKSLGDIVLFVGDNSSIVALAFEFNIQPNCIYFTHDDIGLPTKTGRNCDLGVYNLDDQSFNFNYNIYPQLYFTGY</sequence>
<feature type="domain" description="KIB1-4 beta-propeller" evidence="1">
    <location>
        <begin position="29"/>
        <end position="125"/>
    </location>
</feature>
<accession>A0A7J6H4A7</accession>
<name>A0A7J6H4A7_CANSA</name>
<evidence type="ECO:0000259" key="1">
    <source>
        <dbReference type="Pfam" id="PF03478"/>
    </source>
</evidence>
<protein>
    <recommendedName>
        <fullName evidence="1">KIB1-4 beta-propeller domain-containing protein</fullName>
    </recommendedName>
</protein>
<organism evidence="2 3">
    <name type="scientific">Cannabis sativa</name>
    <name type="common">Hemp</name>
    <name type="synonym">Marijuana</name>
    <dbReference type="NCBI Taxonomy" id="3483"/>
    <lineage>
        <taxon>Eukaryota</taxon>
        <taxon>Viridiplantae</taxon>
        <taxon>Streptophyta</taxon>
        <taxon>Embryophyta</taxon>
        <taxon>Tracheophyta</taxon>
        <taxon>Spermatophyta</taxon>
        <taxon>Magnoliopsida</taxon>
        <taxon>eudicotyledons</taxon>
        <taxon>Gunneridae</taxon>
        <taxon>Pentapetalae</taxon>
        <taxon>rosids</taxon>
        <taxon>fabids</taxon>
        <taxon>Rosales</taxon>
        <taxon>Cannabaceae</taxon>
        <taxon>Cannabis</taxon>
    </lineage>
</organism>
<dbReference type="PANTHER" id="PTHR44259">
    <property type="entry name" value="OS07G0183000 PROTEIN-RELATED"/>
    <property type="match status" value="1"/>
</dbReference>
<dbReference type="AlphaFoldDB" id="A0A7J6H4A7"/>
<gene>
    <name evidence="2" type="ORF">G4B88_005014</name>
</gene>
<dbReference type="InterPro" id="IPR050942">
    <property type="entry name" value="F-box_BR-signaling"/>
</dbReference>
<dbReference type="Proteomes" id="UP000583929">
    <property type="component" value="Unassembled WGS sequence"/>
</dbReference>
<dbReference type="PANTHER" id="PTHR44259:SF107">
    <property type="entry name" value="F-BOX PROTEIN SKIP23-LIKE"/>
    <property type="match status" value="1"/>
</dbReference>
<comment type="caution">
    <text evidence="2">The sequence shown here is derived from an EMBL/GenBank/DDBJ whole genome shotgun (WGS) entry which is preliminary data.</text>
</comment>
<evidence type="ECO:0000313" key="3">
    <source>
        <dbReference type="Proteomes" id="UP000583929"/>
    </source>
</evidence>
<reference evidence="2 3" key="1">
    <citation type="journal article" date="2020" name="bioRxiv">
        <title>Sequence and annotation of 42 cannabis genomes reveals extensive copy number variation in cannabinoid synthesis and pathogen resistance genes.</title>
        <authorList>
            <person name="Mckernan K.J."/>
            <person name="Helbert Y."/>
            <person name="Kane L.T."/>
            <person name="Ebling H."/>
            <person name="Zhang L."/>
            <person name="Liu B."/>
            <person name="Eaton Z."/>
            <person name="Mclaughlin S."/>
            <person name="Kingan S."/>
            <person name="Baybayan P."/>
            <person name="Concepcion G."/>
            <person name="Jordan M."/>
            <person name="Riva A."/>
            <person name="Barbazuk W."/>
            <person name="Harkins T."/>
        </authorList>
    </citation>
    <scope>NUCLEOTIDE SEQUENCE [LARGE SCALE GENOMIC DNA]</scope>
    <source>
        <strain evidence="3">cv. Jamaican Lion 4</strain>
        <tissue evidence="2">Leaf</tissue>
    </source>
</reference>
<evidence type="ECO:0000313" key="2">
    <source>
        <dbReference type="EMBL" id="KAF4390096.1"/>
    </source>
</evidence>
<dbReference type="Pfam" id="PF03478">
    <property type="entry name" value="Beta-prop_KIB1-4"/>
    <property type="match status" value="1"/>
</dbReference>
<dbReference type="InterPro" id="IPR005174">
    <property type="entry name" value="KIB1-4_b-propeller"/>
</dbReference>
<dbReference type="EMBL" id="JAATIQ010000064">
    <property type="protein sequence ID" value="KAF4390096.1"/>
    <property type="molecule type" value="Genomic_DNA"/>
</dbReference>
<proteinExistence type="predicted"/>
<keyword evidence="3" id="KW-1185">Reference proteome</keyword>